<accession>A0A410QF10</accession>
<gene>
    <name evidence="7" type="ORF">EQM13_14020</name>
</gene>
<dbReference type="Pfam" id="PF13545">
    <property type="entry name" value="HTH_Crp_2"/>
    <property type="match status" value="1"/>
</dbReference>
<dbReference type="SUPFAM" id="SSF100950">
    <property type="entry name" value="NagB/RpiA/CoA transferase-like"/>
    <property type="match status" value="1"/>
</dbReference>
<evidence type="ECO:0000313" key="7">
    <source>
        <dbReference type="EMBL" id="QAT62601.1"/>
    </source>
</evidence>
<dbReference type="AlphaFoldDB" id="A0A410QF10"/>
<dbReference type="SUPFAM" id="SSF46785">
    <property type="entry name" value="Winged helix' DNA-binding domain"/>
    <property type="match status" value="1"/>
</dbReference>
<keyword evidence="2" id="KW-0805">Transcription regulation</keyword>
<proteinExistence type="inferred from homology"/>
<dbReference type="KEGG" id="spoa:EQM13_14020"/>
<dbReference type="GO" id="GO:0006355">
    <property type="term" value="P:regulation of DNA-templated transcription"/>
    <property type="evidence" value="ECO:0007669"/>
    <property type="project" value="InterPro"/>
</dbReference>
<name>A0A410QF10_9FIRM</name>
<protein>
    <submittedName>
        <fullName evidence="7">Sugar-binding transcriptional regulator</fullName>
    </submittedName>
</protein>
<dbReference type="InterPro" id="IPR012318">
    <property type="entry name" value="HTH_CRP"/>
</dbReference>
<comment type="similarity">
    <text evidence="1">Belongs to the SorC transcriptional regulatory family.</text>
</comment>
<evidence type="ECO:0000259" key="5">
    <source>
        <dbReference type="Pfam" id="PF04198"/>
    </source>
</evidence>
<evidence type="ECO:0000256" key="4">
    <source>
        <dbReference type="ARBA" id="ARBA00023163"/>
    </source>
</evidence>
<dbReference type="PANTHER" id="PTHR34294">
    <property type="entry name" value="TRANSCRIPTIONAL REGULATOR-RELATED"/>
    <property type="match status" value="1"/>
</dbReference>
<evidence type="ECO:0000256" key="1">
    <source>
        <dbReference type="ARBA" id="ARBA00010466"/>
    </source>
</evidence>
<dbReference type="RefSeq" id="WP_128753030.1">
    <property type="nucleotide sequence ID" value="NZ_CP035282.1"/>
</dbReference>
<dbReference type="OrthoDB" id="58802at2"/>
<dbReference type="EMBL" id="CP035282">
    <property type="protein sequence ID" value="QAT62601.1"/>
    <property type="molecule type" value="Genomic_DNA"/>
</dbReference>
<feature type="domain" description="HTH crp-type" evidence="6">
    <location>
        <begin position="24"/>
        <end position="53"/>
    </location>
</feature>
<dbReference type="InterPro" id="IPR036390">
    <property type="entry name" value="WH_DNA-bd_sf"/>
</dbReference>
<dbReference type="GO" id="GO:0003677">
    <property type="term" value="F:DNA binding"/>
    <property type="evidence" value="ECO:0007669"/>
    <property type="project" value="UniProtKB-KW"/>
</dbReference>
<dbReference type="Pfam" id="PF04198">
    <property type="entry name" value="Sugar-bind"/>
    <property type="match status" value="1"/>
</dbReference>
<dbReference type="Gene3D" id="1.10.10.60">
    <property type="entry name" value="Homeodomain-like"/>
    <property type="match status" value="1"/>
</dbReference>
<keyword evidence="8" id="KW-1185">Reference proteome</keyword>
<dbReference type="InterPro" id="IPR007324">
    <property type="entry name" value="Sugar-bd_dom_put"/>
</dbReference>
<evidence type="ECO:0000313" key="8">
    <source>
        <dbReference type="Proteomes" id="UP000287969"/>
    </source>
</evidence>
<dbReference type="Proteomes" id="UP000287969">
    <property type="component" value="Chromosome"/>
</dbReference>
<organism evidence="7 8">
    <name type="scientific">Acidilutibacter cellobiosedens</name>
    <dbReference type="NCBI Taxonomy" id="2507161"/>
    <lineage>
        <taxon>Bacteria</taxon>
        <taxon>Bacillati</taxon>
        <taxon>Bacillota</taxon>
        <taxon>Tissierellia</taxon>
        <taxon>Tissierellales</taxon>
        <taxon>Acidilutibacteraceae</taxon>
        <taxon>Acidilutibacter</taxon>
    </lineage>
</organism>
<dbReference type="Gene3D" id="3.40.50.1360">
    <property type="match status" value="1"/>
</dbReference>
<feature type="domain" description="Sugar-binding" evidence="5">
    <location>
        <begin position="63"/>
        <end position="314"/>
    </location>
</feature>
<sequence length="318" mass="36014">MRKIIDDKRLLIKCSVMYYMQYKTQNEISNILGISRPTVSRLLKEAKDEGIVKIQIQDFKENYNHFERLEDEIERKYGLLEVIIVNDENDENTLKQELGKATARYLERILKNKDIVGVSMGTTLKEIYKFVSSESKVDATFIPLIGGVGQIGIELHANQIVMDLSRAFKGKFKLLHAPAVISDINIKENFEKEKSLKEVINYIYKANVAIVGIGAPTETSTLMATGYFDAAYMKNIKKLKAVGDICLQFFDIDGNYEKFPDNKKVFGIELQKLKNIDRVIGVAGGNEKSESIIGAIKGKYINVLITNYSCAKKINEFV</sequence>
<dbReference type="GO" id="GO:0030246">
    <property type="term" value="F:carbohydrate binding"/>
    <property type="evidence" value="ECO:0007669"/>
    <property type="project" value="InterPro"/>
</dbReference>
<keyword evidence="3" id="KW-0238">DNA-binding</keyword>
<keyword evidence="4" id="KW-0804">Transcription</keyword>
<evidence type="ECO:0000256" key="3">
    <source>
        <dbReference type="ARBA" id="ARBA00023125"/>
    </source>
</evidence>
<dbReference type="InterPro" id="IPR051054">
    <property type="entry name" value="SorC_transcr_regulators"/>
</dbReference>
<evidence type="ECO:0000259" key="6">
    <source>
        <dbReference type="Pfam" id="PF13545"/>
    </source>
</evidence>
<dbReference type="InterPro" id="IPR037171">
    <property type="entry name" value="NagB/RpiA_transferase-like"/>
</dbReference>
<evidence type="ECO:0000256" key="2">
    <source>
        <dbReference type="ARBA" id="ARBA00023015"/>
    </source>
</evidence>
<dbReference type="PANTHER" id="PTHR34294:SF1">
    <property type="entry name" value="TRANSCRIPTIONAL REGULATOR LSRR"/>
    <property type="match status" value="1"/>
</dbReference>
<reference evidence="8" key="1">
    <citation type="submission" date="2019-01" db="EMBL/GenBank/DDBJ databases">
        <title>Draft genomes of a novel of Sporanaerobacter strains.</title>
        <authorList>
            <person name="Ma S."/>
        </authorList>
    </citation>
    <scope>NUCLEOTIDE SEQUENCE [LARGE SCALE GENOMIC DNA]</scope>
    <source>
        <strain evidence="8">NJN-17</strain>
    </source>
</reference>